<dbReference type="PROSITE" id="PS01359">
    <property type="entry name" value="ZF_PHD_1"/>
    <property type="match status" value="1"/>
</dbReference>
<keyword evidence="18" id="KW-1185">Reference proteome</keyword>
<comment type="subunit">
    <text evidence="14">Component of an histone acetyltransferase complex. Interacts with H3K4me3 and to a lesser extent with H3K4me2.</text>
</comment>
<gene>
    <name evidence="17" type="ORF">SPPG_00572</name>
</gene>
<dbReference type="GeneID" id="27684292"/>
<keyword evidence="4 12" id="KW-0479">Metal-binding</keyword>
<evidence type="ECO:0000256" key="3">
    <source>
        <dbReference type="ARBA" id="ARBA00022604"/>
    </source>
</evidence>
<evidence type="ECO:0000256" key="8">
    <source>
        <dbReference type="ARBA" id="ARBA00023015"/>
    </source>
</evidence>
<protein>
    <recommendedName>
        <fullName evidence="14">Chromatin modification-related protein</fullName>
    </recommendedName>
</protein>
<feature type="site" description="Histone H3K4me3 binding" evidence="11">
    <location>
        <position position="199"/>
    </location>
</feature>
<dbReference type="CDD" id="cd16858">
    <property type="entry name" value="ING_ING3_Yng2p"/>
    <property type="match status" value="1"/>
</dbReference>
<comment type="domain">
    <text evidence="14">The PHD-type zinc finger mediates the binding to H3K4me3.</text>
</comment>
<evidence type="ECO:0000256" key="6">
    <source>
        <dbReference type="ARBA" id="ARBA00022833"/>
    </source>
</evidence>
<keyword evidence="3" id="KW-0341">Growth regulation</keyword>
<dbReference type="InParanoid" id="A0A0L0HVG0"/>
<feature type="site" description="Histone H3K4me3 binding" evidence="11">
    <location>
        <position position="191"/>
    </location>
</feature>
<feature type="site" description="Histone H3K4me3 binding" evidence="11">
    <location>
        <position position="176"/>
    </location>
</feature>
<sequence length="299" mass="33115">MSNDNGSVDDILTEYLESISNLPSELSFNMSVLRSLDEQFHAVVESMRHNARSYAAIMKMRRSATATGGGPVIIGADKDARGALMGYRSDYRDALQKAEQKVDTSQRVLDQFNAHFNRLEKAISRLEHQQQYSQSSNSTRSRKRSAPSTPAPDTFSRKSRRKQESSSSSDEDQILYCICRQISYGDMVGCDNPSCPIEWFHYSCVGLVTPPKGKWYCSTCLDAGFGRAVPTSAATTPASGARKNRHKKTDSAASSFTLSSDENEGEVIDVEETGEDGLDEHGGRKKKDGAGWTRKKRKE</sequence>
<feature type="compositionally biased region" description="Polar residues" evidence="15">
    <location>
        <begin position="129"/>
        <end position="139"/>
    </location>
</feature>
<feature type="binding site" evidence="12">
    <location>
        <position position="179"/>
    </location>
    <ligand>
        <name>Zn(2+)</name>
        <dbReference type="ChEBI" id="CHEBI:29105"/>
        <label>1</label>
    </ligand>
</feature>
<keyword evidence="8" id="KW-0805">Transcription regulation</keyword>
<dbReference type="Gene3D" id="6.10.140.1740">
    <property type="match status" value="1"/>
</dbReference>
<dbReference type="GO" id="GO:0005634">
    <property type="term" value="C:nucleus"/>
    <property type="evidence" value="ECO:0007669"/>
    <property type="project" value="UniProtKB-SubCell"/>
</dbReference>
<proteinExistence type="inferred from homology"/>
<feature type="binding site" evidence="12">
    <location>
        <position position="177"/>
    </location>
    <ligand>
        <name>Zn(2+)</name>
        <dbReference type="ChEBI" id="CHEBI:29105"/>
        <label>1</label>
    </ligand>
</feature>
<dbReference type="eggNOG" id="KOG1973">
    <property type="taxonomic scope" value="Eukaryota"/>
</dbReference>
<feature type="binding site" evidence="12">
    <location>
        <position position="220"/>
    </location>
    <ligand>
        <name>Zn(2+)</name>
        <dbReference type="ChEBI" id="CHEBI:29105"/>
        <label>2</label>
    </ligand>
</feature>
<feature type="binding site" evidence="12">
    <location>
        <position position="204"/>
    </location>
    <ligand>
        <name>Zn(2+)</name>
        <dbReference type="ChEBI" id="CHEBI:29105"/>
        <label>1</label>
    </ligand>
</feature>
<dbReference type="OMA" id="TKHRRSY"/>
<dbReference type="InterPro" id="IPR019787">
    <property type="entry name" value="Znf_PHD-finger"/>
</dbReference>
<keyword evidence="9" id="KW-0804">Transcription</keyword>
<dbReference type="VEuPathDB" id="FungiDB:SPPG_00572"/>
<comment type="subcellular location">
    <subcellularLocation>
        <location evidence="1 14">Nucleus</location>
    </subcellularLocation>
</comment>
<dbReference type="PANTHER" id="PTHR10333:SF103">
    <property type="entry name" value="INHIBITOR OF GROWTH PROTEIN 3"/>
    <property type="match status" value="1"/>
</dbReference>
<dbReference type="InterPro" id="IPR013083">
    <property type="entry name" value="Znf_RING/FYVE/PHD"/>
</dbReference>
<dbReference type="InterPro" id="IPR001965">
    <property type="entry name" value="Znf_PHD"/>
</dbReference>
<dbReference type="Pfam" id="PF12998">
    <property type="entry name" value="ING"/>
    <property type="match status" value="1"/>
</dbReference>
<organism evidence="17 18">
    <name type="scientific">Spizellomyces punctatus (strain DAOM BR117)</name>
    <dbReference type="NCBI Taxonomy" id="645134"/>
    <lineage>
        <taxon>Eukaryota</taxon>
        <taxon>Fungi</taxon>
        <taxon>Fungi incertae sedis</taxon>
        <taxon>Chytridiomycota</taxon>
        <taxon>Chytridiomycota incertae sedis</taxon>
        <taxon>Chytridiomycetes</taxon>
        <taxon>Spizellomycetales</taxon>
        <taxon>Spizellomycetaceae</taxon>
        <taxon>Spizellomyces</taxon>
    </lineage>
</organism>
<dbReference type="PANTHER" id="PTHR10333">
    <property type="entry name" value="INHIBITOR OF GROWTH PROTEIN"/>
    <property type="match status" value="1"/>
</dbReference>
<feature type="domain" description="PHD-type" evidence="16">
    <location>
        <begin position="174"/>
        <end position="223"/>
    </location>
</feature>
<dbReference type="InterPro" id="IPR028651">
    <property type="entry name" value="ING_fam"/>
</dbReference>
<reference evidence="17 18" key="1">
    <citation type="submission" date="2009-08" db="EMBL/GenBank/DDBJ databases">
        <title>The Genome Sequence of Spizellomyces punctatus strain DAOM BR117.</title>
        <authorList>
            <consortium name="The Broad Institute Genome Sequencing Platform"/>
            <person name="Russ C."/>
            <person name="Cuomo C."/>
            <person name="Shea T."/>
            <person name="Young S.K."/>
            <person name="Zeng Q."/>
            <person name="Koehrsen M."/>
            <person name="Haas B."/>
            <person name="Borodovsky M."/>
            <person name="Guigo R."/>
            <person name="Alvarado L."/>
            <person name="Berlin A."/>
            <person name="Bochicchio J."/>
            <person name="Borenstein D."/>
            <person name="Chapman S."/>
            <person name="Chen Z."/>
            <person name="Engels R."/>
            <person name="Freedman E."/>
            <person name="Gellesch M."/>
            <person name="Goldberg J."/>
            <person name="Griggs A."/>
            <person name="Gujja S."/>
            <person name="Heiman D."/>
            <person name="Hepburn T."/>
            <person name="Howarth C."/>
            <person name="Jen D."/>
            <person name="Larson L."/>
            <person name="Lewis B."/>
            <person name="Mehta T."/>
            <person name="Park D."/>
            <person name="Pearson M."/>
            <person name="Roberts A."/>
            <person name="Saif S."/>
            <person name="Shenoy N."/>
            <person name="Sisk P."/>
            <person name="Stolte C."/>
            <person name="Sykes S."/>
            <person name="Thomson T."/>
            <person name="Walk T."/>
            <person name="White J."/>
            <person name="Yandava C."/>
            <person name="Burger G."/>
            <person name="Gray M.W."/>
            <person name="Holland P.W.H."/>
            <person name="King N."/>
            <person name="Lang F.B.F."/>
            <person name="Roger A.J."/>
            <person name="Ruiz-Trillo I."/>
            <person name="Lander E."/>
            <person name="Nusbaum C."/>
        </authorList>
    </citation>
    <scope>NUCLEOTIDE SEQUENCE [LARGE SCALE GENOMIC DNA]</scope>
    <source>
        <strain evidence="17 18">DAOM BR117</strain>
    </source>
</reference>
<comment type="function">
    <text evidence="14">Component of an histone acetyltransferase complex.</text>
</comment>
<feature type="region of interest" description="Disordered" evidence="15">
    <location>
        <begin position="231"/>
        <end position="299"/>
    </location>
</feature>
<evidence type="ECO:0000256" key="1">
    <source>
        <dbReference type="ARBA" id="ARBA00004123"/>
    </source>
</evidence>
<feature type="binding site" evidence="12">
    <location>
        <position position="190"/>
    </location>
    <ligand>
        <name>Zn(2+)</name>
        <dbReference type="ChEBI" id="CHEBI:29105"/>
        <label>2</label>
    </ligand>
</feature>
<dbReference type="GO" id="GO:0006325">
    <property type="term" value="P:chromatin organization"/>
    <property type="evidence" value="ECO:0007669"/>
    <property type="project" value="UniProtKB-KW"/>
</dbReference>
<feature type="region of interest" description="Disordered" evidence="15">
    <location>
        <begin position="127"/>
        <end position="167"/>
    </location>
</feature>
<dbReference type="SUPFAM" id="SSF57903">
    <property type="entry name" value="FYVE/PHD zinc finger"/>
    <property type="match status" value="1"/>
</dbReference>
<feature type="binding site" evidence="12">
    <location>
        <position position="201"/>
    </location>
    <ligand>
        <name>Zn(2+)</name>
        <dbReference type="ChEBI" id="CHEBI:29105"/>
        <label>1</label>
    </ligand>
</feature>
<evidence type="ECO:0000256" key="10">
    <source>
        <dbReference type="ARBA" id="ARBA00023242"/>
    </source>
</evidence>
<evidence type="ECO:0000256" key="4">
    <source>
        <dbReference type="ARBA" id="ARBA00022723"/>
    </source>
</evidence>
<keyword evidence="6 12" id="KW-0862">Zinc</keyword>
<evidence type="ECO:0000259" key="16">
    <source>
        <dbReference type="PROSITE" id="PS50016"/>
    </source>
</evidence>
<evidence type="ECO:0000256" key="7">
    <source>
        <dbReference type="ARBA" id="ARBA00022853"/>
    </source>
</evidence>
<keyword evidence="7 14" id="KW-0156">Chromatin regulator</keyword>
<dbReference type="InterPro" id="IPR019786">
    <property type="entry name" value="Zinc_finger_PHD-type_CS"/>
</dbReference>
<dbReference type="Proteomes" id="UP000053201">
    <property type="component" value="Unassembled WGS sequence"/>
</dbReference>
<feature type="compositionally biased region" description="Polar residues" evidence="15">
    <location>
        <begin position="251"/>
        <end position="260"/>
    </location>
</feature>
<dbReference type="RefSeq" id="XP_016612913.1">
    <property type="nucleotide sequence ID" value="XM_016748901.1"/>
</dbReference>
<feature type="site" description="Histone H3K4me3 binding" evidence="11">
    <location>
        <position position="187"/>
    </location>
</feature>
<evidence type="ECO:0000256" key="13">
    <source>
        <dbReference type="PROSITE-ProRule" id="PRU00146"/>
    </source>
</evidence>
<dbReference type="GO" id="GO:0008270">
    <property type="term" value="F:zinc ion binding"/>
    <property type="evidence" value="ECO:0007669"/>
    <property type="project" value="UniProtKB-KW"/>
</dbReference>
<dbReference type="STRING" id="645134.A0A0L0HVG0"/>
<feature type="binding site" evidence="12">
    <location>
        <position position="195"/>
    </location>
    <ligand>
        <name>Zn(2+)</name>
        <dbReference type="ChEBI" id="CHEBI:29105"/>
        <label>2</label>
    </ligand>
</feature>
<dbReference type="CDD" id="cd15505">
    <property type="entry name" value="PHD_ING"/>
    <property type="match status" value="1"/>
</dbReference>
<evidence type="ECO:0000256" key="9">
    <source>
        <dbReference type="ARBA" id="ARBA00023163"/>
    </source>
</evidence>
<feature type="compositionally biased region" description="Acidic residues" evidence="15">
    <location>
        <begin position="261"/>
        <end position="278"/>
    </location>
</feature>
<evidence type="ECO:0000256" key="2">
    <source>
        <dbReference type="ARBA" id="ARBA00010210"/>
    </source>
</evidence>
<evidence type="ECO:0000256" key="11">
    <source>
        <dbReference type="PIRSR" id="PIRSR628651-50"/>
    </source>
</evidence>
<evidence type="ECO:0000256" key="15">
    <source>
        <dbReference type="SAM" id="MobiDB-lite"/>
    </source>
</evidence>
<dbReference type="OrthoDB" id="5411773at2759"/>
<keyword evidence="5 13" id="KW-0863">Zinc-finger</keyword>
<dbReference type="SMART" id="SM01408">
    <property type="entry name" value="ING"/>
    <property type="match status" value="1"/>
</dbReference>
<dbReference type="InterPro" id="IPR024610">
    <property type="entry name" value="ING_N_histone-binding"/>
</dbReference>
<evidence type="ECO:0000256" key="14">
    <source>
        <dbReference type="RuleBase" id="RU361213"/>
    </source>
</evidence>
<evidence type="ECO:0000256" key="12">
    <source>
        <dbReference type="PIRSR" id="PIRSR628651-51"/>
    </source>
</evidence>
<evidence type="ECO:0000256" key="5">
    <source>
        <dbReference type="ARBA" id="ARBA00022771"/>
    </source>
</evidence>
<dbReference type="SMART" id="SM00249">
    <property type="entry name" value="PHD"/>
    <property type="match status" value="1"/>
</dbReference>
<feature type="binding site" evidence="12">
    <location>
        <position position="217"/>
    </location>
    <ligand>
        <name>Zn(2+)</name>
        <dbReference type="ChEBI" id="CHEBI:29105"/>
        <label>2</label>
    </ligand>
</feature>
<evidence type="ECO:0000313" key="18">
    <source>
        <dbReference type="Proteomes" id="UP000053201"/>
    </source>
</evidence>
<dbReference type="EMBL" id="KQ257450">
    <property type="protein sequence ID" value="KND04874.1"/>
    <property type="molecule type" value="Genomic_DNA"/>
</dbReference>
<keyword evidence="10 14" id="KW-0539">Nucleus</keyword>
<name>A0A0L0HVG0_SPIPD</name>
<accession>A0A0L0HVG0</accession>
<dbReference type="Gene3D" id="3.30.40.10">
    <property type="entry name" value="Zinc/RING finger domain, C3HC4 (zinc finger)"/>
    <property type="match status" value="1"/>
</dbReference>
<comment type="similarity">
    <text evidence="2 14">Belongs to the ING family.</text>
</comment>
<evidence type="ECO:0000313" key="17">
    <source>
        <dbReference type="EMBL" id="KND04874.1"/>
    </source>
</evidence>
<dbReference type="PROSITE" id="PS50016">
    <property type="entry name" value="ZF_PHD_2"/>
    <property type="match status" value="1"/>
</dbReference>
<dbReference type="AlphaFoldDB" id="A0A0L0HVG0"/>
<feature type="compositionally biased region" description="Basic residues" evidence="15">
    <location>
        <begin position="283"/>
        <end position="299"/>
    </location>
</feature>
<dbReference type="InterPro" id="IPR011011">
    <property type="entry name" value="Znf_FYVE_PHD"/>
</dbReference>